<dbReference type="SMART" id="SM00518">
    <property type="entry name" value="AP2Ec"/>
    <property type="match status" value="1"/>
</dbReference>
<dbReference type="PROSITE" id="PS00730">
    <property type="entry name" value="AP_NUCLEASE_F2_2"/>
    <property type="match status" value="1"/>
</dbReference>
<keyword evidence="5 7" id="KW-0862">Zinc</keyword>
<dbReference type="PROSITE" id="PS51432">
    <property type="entry name" value="AP_NUCLEASE_F2_4"/>
    <property type="match status" value="1"/>
</dbReference>
<dbReference type="OrthoDB" id="9805666at2"/>
<dbReference type="InterPro" id="IPR013022">
    <property type="entry name" value="Xyl_isomerase-like_TIM-brl"/>
</dbReference>
<evidence type="ECO:0000256" key="6">
    <source>
        <dbReference type="ARBA" id="ARBA00023204"/>
    </source>
</evidence>
<dbReference type="STRING" id="1630.SAMN05216514_11724"/>
<name>A0A1H2UH89_9FIRM</name>
<comment type="function">
    <text evidence="7">Endonuclease IV plays a role in DNA repair. It cleaves phosphodiester bonds at apurinic or apyrimidinic (AP) sites, generating a 3'-hydroxyl group and a 5'-terminal sugar phosphate.</text>
</comment>
<dbReference type="GO" id="GO:0008833">
    <property type="term" value="F:deoxyribonuclease IV (phage-T4-induced) activity"/>
    <property type="evidence" value="ECO:0007669"/>
    <property type="project" value="UniProtKB-UniRule"/>
</dbReference>
<evidence type="ECO:0000256" key="4">
    <source>
        <dbReference type="ARBA" id="ARBA00022801"/>
    </source>
</evidence>
<evidence type="ECO:0000256" key="1">
    <source>
        <dbReference type="ARBA" id="ARBA00005340"/>
    </source>
</evidence>
<evidence type="ECO:0000256" key="2">
    <source>
        <dbReference type="ARBA" id="ARBA00022723"/>
    </source>
</evidence>
<feature type="binding site" evidence="7">
    <location>
        <position position="149"/>
    </location>
    <ligand>
        <name>Zn(2+)</name>
        <dbReference type="ChEBI" id="CHEBI:29105"/>
        <label>2</label>
    </ligand>
</feature>
<dbReference type="Proteomes" id="UP000182429">
    <property type="component" value="Unassembled WGS sequence"/>
</dbReference>
<keyword evidence="4 7" id="KW-0378">Hydrolase</keyword>
<dbReference type="FunFam" id="3.20.20.150:FF:000001">
    <property type="entry name" value="Probable endonuclease 4"/>
    <property type="match status" value="1"/>
</dbReference>
<evidence type="ECO:0000256" key="7">
    <source>
        <dbReference type="HAMAP-Rule" id="MF_00152"/>
    </source>
</evidence>
<comment type="similarity">
    <text evidence="1 7">Belongs to the AP endonuclease 2 family.</text>
</comment>
<dbReference type="EMBL" id="FNNF01000021">
    <property type="protein sequence ID" value="SDW55482.1"/>
    <property type="molecule type" value="Genomic_DNA"/>
</dbReference>
<comment type="catalytic activity">
    <reaction evidence="7">
        <text>Endonucleolytic cleavage to 5'-phosphooligonucleotide end-products.</text>
        <dbReference type="EC" id="3.1.21.2"/>
    </reaction>
</comment>
<evidence type="ECO:0000256" key="5">
    <source>
        <dbReference type="ARBA" id="ARBA00022833"/>
    </source>
</evidence>
<evidence type="ECO:0000313" key="10">
    <source>
        <dbReference type="Proteomes" id="UP000182429"/>
    </source>
</evidence>
<dbReference type="NCBIfam" id="TIGR00587">
    <property type="entry name" value="nfo"/>
    <property type="match status" value="1"/>
</dbReference>
<dbReference type="GO" id="GO:0003677">
    <property type="term" value="F:DNA binding"/>
    <property type="evidence" value="ECO:0007669"/>
    <property type="project" value="InterPro"/>
</dbReference>
<sequence>MTKLLIGSHVGMKGKDMLLGSVKEALSYNATTFMFYTGAPQNTRRKPISELKVEEAKALMEEHHISLDNLVVHAPYIINLANTIKKETYELAVSFLKTEIERVEAIGASRLVLHPGSHVKAGEEAGLQSIIDGLNEVLSPDQNVKILLETMAGKGSELGTTFEQLAYIIEHVELSDKLGICLDTCHLHDAGYDLTDFDHILDMVDETIGLDRVLAIHINDSKNVQGAHKDRHENIGYGEIGFETLNKIVHNPRLKDVPKILETPYIDGKAPYKEEIEMFENNTFNDTLKQS</sequence>
<accession>A0A1H2UH89</accession>
<dbReference type="CDD" id="cd00019">
    <property type="entry name" value="AP2Ec"/>
    <property type="match status" value="1"/>
</dbReference>
<dbReference type="PANTHER" id="PTHR21445:SF0">
    <property type="entry name" value="APURINIC-APYRIMIDINIC ENDONUCLEASE"/>
    <property type="match status" value="1"/>
</dbReference>
<reference evidence="9 10" key="1">
    <citation type="submission" date="2016-10" db="EMBL/GenBank/DDBJ databases">
        <authorList>
            <person name="de Groot N.N."/>
        </authorList>
    </citation>
    <scope>NUCLEOTIDE SEQUENCE [LARGE SCALE GENOMIC DNA]</scope>
    <source>
        <strain evidence="9 10">S3b</strain>
    </source>
</reference>
<dbReference type="InterPro" id="IPR001719">
    <property type="entry name" value="AP_endonuc_2"/>
</dbReference>
<organism evidence="9 10">
    <name type="scientific">Kandleria vitulina</name>
    <dbReference type="NCBI Taxonomy" id="1630"/>
    <lineage>
        <taxon>Bacteria</taxon>
        <taxon>Bacillati</taxon>
        <taxon>Bacillota</taxon>
        <taxon>Erysipelotrichia</taxon>
        <taxon>Erysipelotrichales</taxon>
        <taxon>Coprobacillaceae</taxon>
        <taxon>Kandleria</taxon>
    </lineage>
</organism>
<dbReference type="PROSITE" id="PS00729">
    <property type="entry name" value="AP_NUCLEASE_F2_1"/>
    <property type="match status" value="1"/>
</dbReference>
<dbReference type="NCBIfam" id="NF002196">
    <property type="entry name" value="PRK01060.1-1"/>
    <property type="match status" value="1"/>
</dbReference>
<dbReference type="PANTHER" id="PTHR21445">
    <property type="entry name" value="ENDONUCLEASE IV ENDODEOXYRIBONUCLEASE IV"/>
    <property type="match status" value="1"/>
</dbReference>
<evidence type="ECO:0000256" key="3">
    <source>
        <dbReference type="ARBA" id="ARBA00022763"/>
    </source>
</evidence>
<dbReference type="Pfam" id="PF01261">
    <property type="entry name" value="AP_endonuc_2"/>
    <property type="match status" value="1"/>
</dbReference>
<comment type="cofactor">
    <cofactor evidence="7">
        <name>Zn(2+)</name>
        <dbReference type="ChEBI" id="CHEBI:29105"/>
    </cofactor>
    <text evidence="7">Binds 3 Zn(2+) ions.</text>
</comment>
<dbReference type="HAMAP" id="MF_00152">
    <property type="entry name" value="Nfo"/>
    <property type="match status" value="1"/>
</dbReference>
<dbReference type="GO" id="GO:0003906">
    <property type="term" value="F:DNA-(apurinic or apyrimidinic site) endonuclease activity"/>
    <property type="evidence" value="ECO:0007669"/>
    <property type="project" value="TreeGrafter"/>
</dbReference>
<feature type="binding site" evidence="7">
    <location>
        <position position="217"/>
    </location>
    <ligand>
        <name>Zn(2+)</name>
        <dbReference type="ChEBI" id="CHEBI:29105"/>
        <label>2</label>
    </ligand>
</feature>
<protein>
    <recommendedName>
        <fullName evidence="7">Probable endonuclease 4</fullName>
        <ecNumber evidence="7">3.1.21.2</ecNumber>
    </recommendedName>
    <alternativeName>
        <fullName evidence="7">Endodeoxyribonuclease IV</fullName>
    </alternativeName>
    <alternativeName>
        <fullName evidence="7">Endonuclease IV</fullName>
    </alternativeName>
</protein>
<keyword evidence="2 7" id="KW-0479">Metal-binding</keyword>
<dbReference type="Gene3D" id="3.20.20.150">
    <property type="entry name" value="Divalent-metal-dependent TIM barrel enzymes"/>
    <property type="match status" value="1"/>
</dbReference>
<feature type="binding site" evidence="7">
    <location>
        <position position="232"/>
    </location>
    <ligand>
        <name>Zn(2+)</name>
        <dbReference type="ChEBI" id="CHEBI:29105"/>
        <label>3</label>
    </ligand>
</feature>
<feature type="binding site" evidence="7">
    <location>
        <position position="230"/>
    </location>
    <ligand>
        <name>Zn(2+)</name>
        <dbReference type="ChEBI" id="CHEBI:29105"/>
        <label>3</label>
    </ligand>
</feature>
<feature type="binding site" evidence="7">
    <location>
        <position position="262"/>
    </location>
    <ligand>
        <name>Zn(2+)</name>
        <dbReference type="ChEBI" id="CHEBI:29105"/>
        <label>2</label>
    </ligand>
</feature>
<evidence type="ECO:0000313" key="9">
    <source>
        <dbReference type="EMBL" id="SDW55482.1"/>
    </source>
</evidence>
<dbReference type="GO" id="GO:0006284">
    <property type="term" value="P:base-excision repair"/>
    <property type="evidence" value="ECO:0007669"/>
    <property type="project" value="TreeGrafter"/>
</dbReference>
<dbReference type="AlphaFoldDB" id="A0A1H2UH89"/>
<feature type="binding site" evidence="7">
    <location>
        <position position="149"/>
    </location>
    <ligand>
        <name>Zn(2+)</name>
        <dbReference type="ChEBI" id="CHEBI:29105"/>
        <label>1</label>
    </ligand>
</feature>
<evidence type="ECO:0000259" key="8">
    <source>
        <dbReference type="Pfam" id="PF01261"/>
    </source>
</evidence>
<dbReference type="InterPro" id="IPR018246">
    <property type="entry name" value="AP_endonuc_F2_Zn_BS"/>
</dbReference>
<keyword evidence="7" id="KW-0540">Nuclease</keyword>
<dbReference type="PROSITE" id="PS00731">
    <property type="entry name" value="AP_NUCLEASE_F2_3"/>
    <property type="match status" value="1"/>
</dbReference>
<feature type="binding site" evidence="7">
    <location>
        <position position="114"/>
    </location>
    <ligand>
        <name>Zn(2+)</name>
        <dbReference type="ChEBI" id="CHEBI:29105"/>
        <label>1</label>
    </ligand>
</feature>
<feature type="binding site" evidence="7">
    <location>
        <position position="183"/>
    </location>
    <ligand>
        <name>Zn(2+)</name>
        <dbReference type="ChEBI" id="CHEBI:29105"/>
        <label>2</label>
    </ligand>
</feature>
<feature type="binding site" evidence="7">
    <location>
        <position position="73"/>
    </location>
    <ligand>
        <name>Zn(2+)</name>
        <dbReference type="ChEBI" id="CHEBI:29105"/>
        <label>1</label>
    </ligand>
</feature>
<keyword evidence="3 7" id="KW-0227">DNA damage</keyword>
<gene>
    <name evidence="7" type="primary">nfo</name>
    <name evidence="9" type="ORF">SAMN04487759_1214</name>
</gene>
<dbReference type="GO" id="GO:0008081">
    <property type="term" value="F:phosphoric diester hydrolase activity"/>
    <property type="evidence" value="ECO:0007669"/>
    <property type="project" value="TreeGrafter"/>
</dbReference>
<keyword evidence="7 9" id="KW-0255">Endonuclease</keyword>
<dbReference type="GO" id="GO:0008270">
    <property type="term" value="F:zinc ion binding"/>
    <property type="evidence" value="ECO:0007669"/>
    <property type="project" value="UniProtKB-UniRule"/>
</dbReference>
<dbReference type="RefSeq" id="WP_074623880.1">
    <property type="nucleotide sequence ID" value="NZ_FNGT01000002.1"/>
</dbReference>
<keyword evidence="6 7" id="KW-0234">DNA repair</keyword>
<dbReference type="InterPro" id="IPR036237">
    <property type="entry name" value="Xyl_isomerase-like_sf"/>
</dbReference>
<feature type="domain" description="Xylose isomerase-like TIM barrel" evidence="8">
    <location>
        <begin position="23"/>
        <end position="280"/>
    </location>
</feature>
<dbReference type="eggNOG" id="COG0648">
    <property type="taxonomic scope" value="Bacteria"/>
</dbReference>
<dbReference type="SUPFAM" id="SSF51658">
    <property type="entry name" value="Xylose isomerase-like"/>
    <property type="match status" value="1"/>
</dbReference>
<feature type="binding site" evidence="7">
    <location>
        <position position="186"/>
    </location>
    <ligand>
        <name>Zn(2+)</name>
        <dbReference type="ChEBI" id="CHEBI:29105"/>
        <label>3</label>
    </ligand>
</feature>
<dbReference type="EC" id="3.1.21.2" evidence="7"/>
<proteinExistence type="inferred from homology"/>